<dbReference type="Pfam" id="PF17932">
    <property type="entry name" value="TetR_C_24"/>
    <property type="match status" value="1"/>
</dbReference>
<dbReference type="InterPro" id="IPR001647">
    <property type="entry name" value="HTH_TetR"/>
</dbReference>
<dbReference type="EMBL" id="BAABKP010000001">
    <property type="protein sequence ID" value="GAA4787014.1"/>
    <property type="molecule type" value="Genomic_DNA"/>
</dbReference>
<organism evidence="6 7">
    <name type="scientific">Rothia endophytica</name>
    <dbReference type="NCBI Taxonomy" id="1324766"/>
    <lineage>
        <taxon>Bacteria</taxon>
        <taxon>Bacillati</taxon>
        <taxon>Actinomycetota</taxon>
        <taxon>Actinomycetes</taxon>
        <taxon>Micrococcales</taxon>
        <taxon>Micrococcaceae</taxon>
        <taxon>Rothia</taxon>
    </lineage>
</organism>
<dbReference type="Proteomes" id="UP001500187">
    <property type="component" value="Unassembled WGS sequence"/>
</dbReference>
<dbReference type="Gene3D" id="1.10.10.60">
    <property type="entry name" value="Homeodomain-like"/>
    <property type="match status" value="1"/>
</dbReference>
<dbReference type="InterPro" id="IPR041490">
    <property type="entry name" value="KstR2_TetR_C"/>
</dbReference>
<dbReference type="Pfam" id="PF00440">
    <property type="entry name" value="TetR_N"/>
    <property type="match status" value="1"/>
</dbReference>
<dbReference type="PRINTS" id="PR00455">
    <property type="entry name" value="HTHTETR"/>
</dbReference>
<feature type="domain" description="HTH tetR-type" evidence="5">
    <location>
        <begin position="12"/>
        <end position="72"/>
    </location>
</feature>
<dbReference type="InterPro" id="IPR036271">
    <property type="entry name" value="Tet_transcr_reg_TetR-rel_C_sf"/>
</dbReference>
<evidence type="ECO:0000313" key="7">
    <source>
        <dbReference type="Proteomes" id="UP001500187"/>
    </source>
</evidence>
<dbReference type="RefSeq" id="WP_345443246.1">
    <property type="nucleotide sequence ID" value="NZ_BAABKP010000001.1"/>
</dbReference>
<evidence type="ECO:0000256" key="2">
    <source>
        <dbReference type="ARBA" id="ARBA00023125"/>
    </source>
</evidence>
<dbReference type="PANTHER" id="PTHR30055">
    <property type="entry name" value="HTH-TYPE TRANSCRIPTIONAL REGULATOR RUTR"/>
    <property type="match status" value="1"/>
</dbReference>
<name>A0ABP9AWA1_9MICC</name>
<comment type="caution">
    <text evidence="6">The sequence shown here is derived from an EMBL/GenBank/DDBJ whole genome shotgun (WGS) entry which is preliminary data.</text>
</comment>
<dbReference type="Gene3D" id="1.10.357.10">
    <property type="entry name" value="Tetracycline Repressor, domain 2"/>
    <property type="match status" value="1"/>
</dbReference>
<reference evidence="7" key="1">
    <citation type="journal article" date="2019" name="Int. J. Syst. Evol. Microbiol.">
        <title>The Global Catalogue of Microorganisms (GCM) 10K type strain sequencing project: providing services to taxonomists for standard genome sequencing and annotation.</title>
        <authorList>
            <consortium name="The Broad Institute Genomics Platform"/>
            <consortium name="The Broad Institute Genome Sequencing Center for Infectious Disease"/>
            <person name="Wu L."/>
            <person name="Ma J."/>
        </authorList>
    </citation>
    <scope>NUCLEOTIDE SEQUENCE [LARGE SCALE GENOMIC DNA]</scope>
    <source>
        <strain evidence="7">JCM 18541</strain>
    </source>
</reference>
<keyword evidence="3" id="KW-0804">Transcription</keyword>
<dbReference type="InterPro" id="IPR009057">
    <property type="entry name" value="Homeodomain-like_sf"/>
</dbReference>
<proteinExistence type="predicted"/>
<evidence type="ECO:0000259" key="5">
    <source>
        <dbReference type="PROSITE" id="PS50977"/>
    </source>
</evidence>
<sequence>MSKTSVKRGRPGYERAEVLRLCVAEFNERGYEATSMDMLAKKLGLTKSAIYHHVASKEEILEIALKQALNALDEVFEAGEVLEADALERLEFVVRQTVFVLTDHLPEVTLLLRLRGNTPVEDAALGKRRELTVRLSNLVGAAQEAGFVRQDADPATLARLIFGMINSLSGWYDPTRGSDVDALADTVVEMAFHGIGRHTL</sequence>
<feature type="DNA-binding region" description="H-T-H motif" evidence="4">
    <location>
        <begin position="35"/>
        <end position="54"/>
    </location>
</feature>
<evidence type="ECO:0000256" key="4">
    <source>
        <dbReference type="PROSITE-ProRule" id="PRU00335"/>
    </source>
</evidence>
<dbReference type="SUPFAM" id="SSF48498">
    <property type="entry name" value="Tetracyclin repressor-like, C-terminal domain"/>
    <property type="match status" value="1"/>
</dbReference>
<evidence type="ECO:0000256" key="1">
    <source>
        <dbReference type="ARBA" id="ARBA00023015"/>
    </source>
</evidence>
<keyword evidence="2 4" id="KW-0238">DNA-binding</keyword>
<keyword evidence="7" id="KW-1185">Reference proteome</keyword>
<dbReference type="SUPFAM" id="SSF46689">
    <property type="entry name" value="Homeodomain-like"/>
    <property type="match status" value="1"/>
</dbReference>
<dbReference type="InterPro" id="IPR050109">
    <property type="entry name" value="HTH-type_TetR-like_transc_reg"/>
</dbReference>
<keyword evidence="1" id="KW-0805">Transcription regulation</keyword>
<dbReference type="PROSITE" id="PS50977">
    <property type="entry name" value="HTH_TETR_2"/>
    <property type="match status" value="1"/>
</dbReference>
<evidence type="ECO:0000256" key="3">
    <source>
        <dbReference type="ARBA" id="ARBA00023163"/>
    </source>
</evidence>
<accession>A0ABP9AWA1</accession>
<evidence type="ECO:0000313" key="6">
    <source>
        <dbReference type="EMBL" id="GAA4787014.1"/>
    </source>
</evidence>
<protein>
    <submittedName>
        <fullName evidence="6">TetR/AcrR family transcriptional regulator</fullName>
    </submittedName>
</protein>
<dbReference type="PANTHER" id="PTHR30055:SF234">
    <property type="entry name" value="HTH-TYPE TRANSCRIPTIONAL REGULATOR BETI"/>
    <property type="match status" value="1"/>
</dbReference>
<gene>
    <name evidence="6" type="ORF">GCM10023352_00660</name>
</gene>